<evidence type="ECO:0000313" key="1">
    <source>
        <dbReference type="EMBL" id="RZN64839.1"/>
    </source>
</evidence>
<gene>
    <name evidence="1" type="ORF">EF806_01965</name>
</gene>
<protein>
    <submittedName>
        <fullName evidence="1">Uncharacterized protein</fullName>
    </submittedName>
</protein>
<organism evidence="1 2">
    <name type="scientific">Methanoliparum thermophilum</name>
    <dbReference type="NCBI Taxonomy" id="2491083"/>
    <lineage>
        <taxon>Archaea</taxon>
        <taxon>Methanobacteriati</taxon>
        <taxon>Methanobacteriota</taxon>
        <taxon>Candidatus Methanoliparia</taxon>
        <taxon>Candidatus Methanoliparales</taxon>
        <taxon>Candidatus Methanoliparaceae</taxon>
        <taxon>Candidatus Methanoliparum</taxon>
    </lineage>
</organism>
<sequence>MVELVSTISETVVSWLELCNIGANFLGAIAEPLGMVCGSIVEGIFGSTIGGIGEVCGSIISAFPGMLGKA</sequence>
<reference evidence="1 2" key="1">
    <citation type="journal article" date="2019" name="Nat. Microbiol.">
        <title>Wide diversity of methane and short-chain alkane metabolisms in uncultured archaea.</title>
        <authorList>
            <person name="Borrel G."/>
            <person name="Adam P.S."/>
            <person name="McKay L.J."/>
            <person name="Chen L.X."/>
            <person name="Sierra-Garcia I.N."/>
            <person name="Sieber C.M."/>
            <person name="Letourneur Q."/>
            <person name="Ghozlane A."/>
            <person name="Andersen G.L."/>
            <person name="Li W.J."/>
            <person name="Hallam S.J."/>
            <person name="Muyzer G."/>
            <person name="de Oliveira V.M."/>
            <person name="Inskeep W.P."/>
            <person name="Banfield J.F."/>
            <person name="Gribaldo S."/>
        </authorList>
    </citation>
    <scope>NUCLEOTIDE SEQUENCE [LARGE SCALE GENOMIC DNA]</scope>
    <source>
        <strain evidence="1">NM1a</strain>
    </source>
</reference>
<dbReference type="Proteomes" id="UP000317158">
    <property type="component" value="Unassembled WGS sequence"/>
</dbReference>
<dbReference type="AlphaFoldDB" id="A0A520KSE0"/>
<proteinExistence type="predicted"/>
<dbReference type="EMBL" id="RXIF01000004">
    <property type="protein sequence ID" value="RZN64839.1"/>
    <property type="molecule type" value="Genomic_DNA"/>
</dbReference>
<name>A0A520KSE0_METT2</name>
<evidence type="ECO:0000313" key="2">
    <source>
        <dbReference type="Proteomes" id="UP000317158"/>
    </source>
</evidence>
<accession>A0A520KSE0</accession>
<comment type="caution">
    <text evidence="1">The sequence shown here is derived from an EMBL/GenBank/DDBJ whole genome shotgun (WGS) entry which is preliminary data.</text>
</comment>